<dbReference type="SUPFAM" id="SSF48371">
    <property type="entry name" value="ARM repeat"/>
    <property type="match status" value="1"/>
</dbReference>
<dbReference type="InterPro" id="IPR016024">
    <property type="entry name" value="ARM-type_fold"/>
</dbReference>
<evidence type="ECO:0008006" key="4">
    <source>
        <dbReference type="Google" id="ProtNLM"/>
    </source>
</evidence>
<sequence length="257" mass="28719">MVRPEHRAGSDQLADARGMAHPAGSAAPAGRIGGMMTDPGSPAEVIAQLEALANPEHKASTAKRIPEELVIGVRMREVFDLAKRARDLPLADVRTLLRHELYEPRLVAVCILDFRARLKRISEDERRGLYELYLAEHDHIDSWDLVDRAAPRVIGGYVVGKDPEPLYALAQHPSTWRRRTAITAAFTLIRAGELDAPVRLIDLLLDDPEHFVQTSVGVALRELNRASPKRCEEFLAGNRDRLSSTTKRLMRDSRRSS</sequence>
<dbReference type="Pfam" id="PF08713">
    <property type="entry name" value="DNA_alkylation"/>
    <property type="match status" value="1"/>
</dbReference>
<dbReference type="Proteomes" id="UP000216300">
    <property type="component" value="Unassembled WGS sequence"/>
</dbReference>
<evidence type="ECO:0000313" key="2">
    <source>
        <dbReference type="EMBL" id="OYN91406.1"/>
    </source>
</evidence>
<keyword evidence="3" id="KW-1185">Reference proteome</keyword>
<gene>
    <name evidence="2" type="ORF">CGZ91_04945</name>
</gene>
<name>A0A255EIR4_9ACTN</name>
<proteinExistence type="predicted"/>
<dbReference type="OrthoDB" id="9775346at2"/>
<accession>A0A255EIR4</accession>
<dbReference type="Gene3D" id="1.25.10.90">
    <property type="match status" value="1"/>
</dbReference>
<protein>
    <recommendedName>
        <fullName evidence="4">DNA alkylation repair protein</fullName>
    </recommendedName>
</protein>
<comment type="caution">
    <text evidence="2">The sequence shown here is derived from an EMBL/GenBank/DDBJ whole genome shotgun (WGS) entry which is preliminary data.</text>
</comment>
<organism evidence="2 3">
    <name type="scientific">Parenemella sanctibonifatiensis</name>
    <dbReference type="NCBI Taxonomy" id="2016505"/>
    <lineage>
        <taxon>Bacteria</taxon>
        <taxon>Bacillati</taxon>
        <taxon>Actinomycetota</taxon>
        <taxon>Actinomycetes</taxon>
        <taxon>Propionibacteriales</taxon>
        <taxon>Propionibacteriaceae</taxon>
        <taxon>Parenemella</taxon>
    </lineage>
</organism>
<evidence type="ECO:0000313" key="3">
    <source>
        <dbReference type="Proteomes" id="UP000216300"/>
    </source>
</evidence>
<dbReference type="PANTHER" id="PTHR34070">
    <property type="entry name" value="ARMADILLO-TYPE FOLD"/>
    <property type="match status" value="1"/>
</dbReference>
<reference evidence="2 3" key="1">
    <citation type="submission" date="2017-07" db="EMBL/GenBank/DDBJ databases">
        <title>Draft whole genome sequences of clinical Proprionibacteriaceae strains.</title>
        <authorList>
            <person name="Bernier A.-M."/>
            <person name="Bernard K."/>
            <person name="Domingo M.-C."/>
        </authorList>
    </citation>
    <scope>NUCLEOTIDE SEQUENCE [LARGE SCALE GENOMIC DNA]</scope>
    <source>
        <strain evidence="2 3">NML 150081</strain>
    </source>
</reference>
<dbReference type="PANTHER" id="PTHR34070:SF1">
    <property type="entry name" value="DNA ALKYLATION REPAIR PROTEIN"/>
    <property type="match status" value="1"/>
</dbReference>
<dbReference type="AlphaFoldDB" id="A0A255EIR4"/>
<evidence type="ECO:0000256" key="1">
    <source>
        <dbReference type="SAM" id="MobiDB-lite"/>
    </source>
</evidence>
<dbReference type="InterPro" id="IPR014825">
    <property type="entry name" value="DNA_alkylation"/>
</dbReference>
<feature type="region of interest" description="Disordered" evidence="1">
    <location>
        <begin position="1"/>
        <end position="30"/>
    </location>
</feature>
<dbReference type="EMBL" id="NMVJ01000006">
    <property type="protein sequence ID" value="OYN91406.1"/>
    <property type="molecule type" value="Genomic_DNA"/>
</dbReference>
<dbReference type="CDD" id="cd06561">
    <property type="entry name" value="AlkD_like"/>
    <property type="match status" value="1"/>
</dbReference>